<dbReference type="NCBIfam" id="TIGR01901">
    <property type="entry name" value="adhes_NPXG"/>
    <property type="match status" value="1"/>
</dbReference>
<feature type="domain" description="Filamentous haemagglutinin FhaB/tRNA nuclease CdiA-like TPS" evidence="2">
    <location>
        <begin position="50"/>
        <end position="159"/>
    </location>
</feature>
<dbReference type="KEGG" id="amr:AM1_4968"/>
<evidence type="ECO:0000313" key="4">
    <source>
        <dbReference type="Proteomes" id="UP000000268"/>
    </source>
</evidence>
<dbReference type="AlphaFoldDB" id="B0C4Q6"/>
<accession>B0C4Q6</accession>
<evidence type="ECO:0000256" key="1">
    <source>
        <dbReference type="SAM" id="MobiDB-lite"/>
    </source>
</evidence>
<name>B0C4Q6_ACAM1</name>
<feature type="region of interest" description="Disordered" evidence="1">
    <location>
        <begin position="853"/>
        <end position="905"/>
    </location>
</feature>
<dbReference type="SUPFAM" id="SSF51126">
    <property type="entry name" value="Pectin lyase-like"/>
    <property type="match status" value="2"/>
</dbReference>
<proteinExistence type="predicted"/>
<gene>
    <name evidence="3" type="ordered locus">AM1_4968</name>
</gene>
<evidence type="ECO:0000313" key="3">
    <source>
        <dbReference type="EMBL" id="ABW29939.1"/>
    </source>
</evidence>
<evidence type="ECO:0000259" key="2">
    <source>
        <dbReference type="SMART" id="SM00912"/>
    </source>
</evidence>
<dbReference type="InterPro" id="IPR008638">
    <property type="entry name" value="FhaB/CdiA-like_TPS"/>
</dbReference>
<dbReference type="eggNOG" id="COG3210">
    <property type="taxonomic scope" value="Bacteria"/>
</dbReference>
<dbReference type="Pfam" id="PF05860">
    <property type="entry name" value="TPS"/>
    <property type="match status" value="1"/>
</dbReference>
<organism evidence="3 4">
    <name type="scientific">Acaryochloris marina (strain MBIC 11017)</name>
    <dbReference type="NCBI Taxonomy" id="329726"/>
    <lineage>
        <taxon>Bacteria</taxon>
        <taxon>Bacillati</taxon>
        <taxon>Cyanobacteriota</taxon>
        <taxon>Cyanophyceae</taxon>
        <taxon>Acaryochloridales</taxon>
        <taxon>Acaryochloridaceae</taxon>
        <taxon>Acaryochloris</taxon>
    </lineage>
</organism>
<dbReference type="InterPro" id="IPR011050">
    <property type="entry name" value="Pectin_lyase_fold/virulence"/>
</dbReference>
<feature type="compositionally biased region" description="Polar residues" evidence="1">
    <location>
        <begin position="943"/>
        <end position="952"/>
    </location>
</feature>
<sequence length="998" mass="102950">MRLILRKVSENLEALFSLRNVVIASIATSTFSFGLLHDIGLGEAQSISIDGSTPTNLTNCIDNCTISGGSLRGNNLFHSFSDFGVNSGSVATFIDPGVVNIFSRITGANKSNIDGLIRVSGGNGNLYILNPNGFVFGKNASLDLSGSFIASSANSVQFGNQGFLNIATNQISNLTINPSALIYDQAGKAINVNGAQLTVNDNQNLLLLGGEVNISNGASLGAFGGRIEIGGLDKPGAIRLNPNRGFSLQYVNGTSLSNISISDALLDVAAGNSIGGGSLRISANNINIENSNFFAGLLFLGESETRSGDIEFSATNDIKIINSSIENRLFENNQGFSGDIIINANNLLLDSSSVKADLDSGAQGSSGEIRIKTNSLNLSNQSLVSTNIFGIGNSEGISIFSNGGIFIESSSILSNLENNSQGVGGKISIQSKEISLSNQSLISTNLFGEGAVGNIGIVVDRASLNSSSIVSDVAQNGKGNGGEIFITVHDLSLVNNSFIGSSTFGEGNTGKISILAEDKVNLETSFILSNISAGGKGNSRTISVDTSKLILSNGAQIGSNVSASSNLFPGGNGKGGNIEIFASEIVHIFGVSKLVGPFEGFSSGLFTTTDEGAIGPAGKITVTTDIFRITDGASVSAQTFNASTGGDITINARIFEALRGGQLVTTTSSIGDAGNIRLNVSESILLSGDDPTFFVRKAKFPDIVQNEGSASGLFATSRPNSTGKAGSIIIDPQSFFISNGAQIAVNSQGNSPAGNVNLQAGNLTLDKGKILATSTSGQGGDINLDIDNFLFLTNGSQISATAGNQNTSGDGGNVTINTELLVALNNSDITANAFTGKGGNIQITTRGLFQSPDSNITASSESGVNGQVIINNPEVDPSESLSELPESVEPPQDIAKGCRPGQTLGDSNFVHVGRGGLPPGPHEAQTPSTVWKDLRANNLQPSYTTTVDTSPTPSAPEISKVGPDIVEAKGWSKDSQGRIYLTANVPQPVNSPQPIATC</sequence>
<dbReference type="Proteomes" id="UP000000268">
    <property type="component" value="Chromosome"/>
</dbReference>
<feature type="compositionally biased region" description="Polar residues" evidence="1">
    <location>
        <begin position="853"/>
        <end position="870"/>
    </location>
</feature>
<reference evidence="3 4" key="1">
    <citation type="journal article" date="2008" name="Proc. Natl. Acad. Sci. U.S.A.">
        <title>Niche adaptation and genome expansion in the chlorophyll d-producing cyanobacterium Acaryochloris marina.</title>
        <authorList>
            <person name="Swingley W.D."/>
            <person name="Chen M."/>
            <person name="Cheung P.C."/>
            <person name="Conrad A.L."/>
            <person name="Dejesa L.C."/>
            <person name="Hao J."/>
            <person name="Honchak B.M."/>
            <person name="Karbach L.E."/>
            <person name="Kurdoglu A."/>
            <person name="Lahiri S."/>
            <person name="Mastrian S.D."/>
            <person name="Miyashita H."/>
            <person name="Page L."/>
            <person name="Ramakrishna P."/>
            <person name="Satoh S."/>
            <person name="Sattley W.M."/>
            <person name="Shimada Y."/>
            <person name="Taylor H.L."/>
            <person name="Tomo T."/>
            <person name="Tsuchiya T."/>
            <person name="Wang Z.T."/>
            <person name="Raymond J."/>
            <person name="Mimuro M."/>
            <person name="Blankenship R.E."/>
            <person name="Touchman J.W."/>
        </authorList>
    </citation>
    <scope>NUCLEOTIDE SEQUENCE [LARGE SCALE GENOMIC DNA]</scope>
    <source>
        <strain evidence="4">MBIC 11017</strain>
    </source>
</reference>
<dbReference type="HOGENOM" id="CLU_001325_1_0_3"/>
<dbReference type="Gene3D" id="2.160.20.10">
    <property type="entry name" value="Single-stranded right-handed beta-helix, Pectin lyase-like"/>
    <property type="match status" value="2"/>
</dbReference>
<dbReference type="EMBL" id="CP000828">
    <property type="protein sequence ID" value="ABW29939.1"/>
    <property type="molecule type" value="Genomic_DNA"/>
</dbReference>
<feature type="region of interest" description="Disordered" evidence="1">
    <location>
        <begin position="943"/>
        <end position="963"/>
    </location>
</feature>
<feature type="compositionally biased region" description="Low complexity" evidence="1">
    <location>
        <begin position="873"/>
        <end position="891"/>
    </location>
</feature>
<dbReference type="InterPro" id="IPR012334">
    <property type="entry name" value="Pectin_lyas_fold"/>
</dbReference>
<keyword evidence="4" id="KW-1185">Reference proteome</keyword>
<protein>
    <submittedName>
        <fullName evidence="3">Haemagglutination activity domain protein</fullName>
    </submittedName>
</protein>
<dbReference type="SMART" id="SM00912">
    <property type="entry name" value="Haemagg_act"/>
    <property type="match status" value="1"/>
</dbReference>
<dbReference type="STRING" id="329726.AM1_4968"/>